<reference evidence="1" key="1">
    <citation type="submission" date="2019-08" db="EMBL/GenBank/DDBJ databases">
        <authorList>
            <person name="Kucharzyk K."/>
            <person name="Murdoch R.W."/>
            <person name="Higgins S."/>
            <person name="Loffler F."/>
        </authorList>
    </citation>
    <scope>NUCLEOTIDE SEQUENCE</scope>
</reference>
<protein>
    <submittedName>
        <fullName evidence="1">Uncharacterized protein</fullName>
    </submittedName>
</protein>
<sequence length="108" mass="12158">MENQFHRLGFFLIDDHHFIFAVIAEVGHSAGEHAAFSGASHLISDSFTNDLPLVLGKADQYVQHHASGTRRSVDFLCDRNKADVIIVKYLEQFGKIADRARKTVDFID</sequence>
<comment type="caution">
    <text evidence="1">The sequence shown here is derived from an EMBL/GenBank/DDBJ whole genome shotgun (WGS) entry which is preliminary data.</text>
</comment>
<evidence type="ECO:0000313" key="1">
    <source>
        <dbReference type="EMBL" id="MPM75068.1"/>
    </source>
</evidence>
<organism evidence="1">
    <name type="scientific">bioreactor metagenome</name>
    <dbReference type="NCBI Taxonomy" id="1076179"/>
    <lineage>
        <taxon>unclassified sequences</taxon>
        <taxon>metagenomes</taxon>
        <taxon>ecological metagenomes</taxon>
    </lineage>
</organism>
<gene>
    <name evidence="1" type="ORF">SDC9_122059</name>
</gene>
<accession>A0A645CDU9</accession>
<proteinExistence type="predicted"/>
<dbReference type="EMBL" id="VSSQ01026381">
    <property type="protein sequence ID" value="MPM75068.1"/>
    <property type="molecule type" value="Genomic_DNA"/>
</dbReference>
<name>A0A645CDU9_9ZZZZ</name>
<dbReference type="AlphaFoldDB" id="A0A645CDU9"/>